<proteinExistence type="predicted"/>
<dbReference type="AlphaFoldDB" id="A0A1X7V4D4"/>
<feature type="domain" description="Transposable element P transposase-like RNase H" evidence="1">
    <location>
        <begin position="73"/>
        <end position="169"/>
    </location>
</feature>
<name>A0A1X7V4D4_AMPQE</name>
<dbReference type="Pfam" id="PF21787">
    <property type="entry name" value="TNP-like_RNaseH_N"/>
    <property type="match status" value="1"/>
</dbReference>
<reference evidence="2" key="1">
    <citation type="submission" date="2017-05" db="UniProtKB">
        <authorList>
            <consortium name="EnsemblMetazoa"/>
        </authorList>
    </citation>
    <scope>IDENTIFICATION</scope>
</reference>
<sequence length="398" mass="45835">MQSSSKHYRWHPAVIKISIFLSHKSSKAYKLLCKTNGITLPSQRTLRDYTHAFKSSVEFSSNLDNQLIKSSNVNILQPHQKHITLIGDEMFVKAGLVYKHSGELIGFSDLGDINNHLLQLEHEYKNPATANKGPKFASTVMTIMIRGLFTSFAFPYVSFLTYTVMGEQSNTHEVFLFSAWNCLANPKRNLQLNGKSISWEHIKQLHSLVTETKRLSTVHKLKFENIYLTGFSKMRVDLAAEWLKELLVWLKNWEEQAKRRTDLRKSERNKLILSSETLFGVRLTVYSFSDLIKYIFTIPSVKSFLSEHISQDPLEKFCGEHRQRGQTNESQTVDQFLQNSQTLRVFGSIKIDTAKGNTRGTKTDNISAVQYQRLILSHQNLIPYQVCLDSRRVCYCID</sequence>
<evidence type="ECO:0000313" key="2">
    <source>
        <dbReference type="EnsemblMetazoa" id="Aqu2.1.34664_001"/>
    </source>
</evidence>
<dbReference type="EnsemblMetazoa" id="Aqu2.1.34664_001">
    <property type="protein sequence ID" value="Aqu2.1.34664_001"/>
    <property type="gene ID" value="Aqu2.1.34664"/>
</dbReference>
<dbReference type="InParanoid" id="A0A1X7V4D4"/>
<accession>A0A1X7V4D4</accession>
<dbReference type="OrthoDB" id="2441813at2759"/>
<evidence type="ECO:0000259" key="1">
    <source>
        <dbReference type="Pfam" id="PF21787"/>
    </source>
</evidence>
<dbReference type="InterPro" id="IPR048365">
    <property type="entry name" value="TNP-like_RNaseH_N"/>
</dbReference>
<organism evidence="2">
    <name type="scientific">Amphimedon queenslandica</name>
    <name type="common">Sponge</name>
    <dbReference type="NCBI Taxonomy" id="400682"/>
    <lineage>
        <taxon>Eukaryota</taxon>
        <taxon>Metazoa</taxon>
        <taxon>Porifera</taxon>
        <taxon>Demospongiae</taxon>
        <taxon>Heteroscleromorpha</taxon>
        <taxon>Haplosclerida</taxon>
        <taxon>Niphatidae</taxon>
        <taxon>Amphimedon</taxon>
    </lineage>
</organism>
<protein>
    <recommendedName>
        <fullName evidence="1">Transposable element P transposase-like RNase H domain-containing protein</fullName>
    </recommendedName>
</protein>